<dbReference type="RefSeq" id="WP_337705044.1">
    <property type="nucleotide sequence ID" value="NZ_JBBEGM010000009.1"/>
</dbReference>
<dbReference type="Gene3D" id="3.30.450.40">
    <property type="match status" value="1"/>
</dbReference>
<sequence>MTLTPRGAASSEPETAALLDALAPSFTAPDGRPVAVERRAITPDELAALAPVDGEVVVVPDDTRLAALVPGATAALVVVDPERGDSTSGAGGTALVAREPVDRSHVAAARAVAAATGELRRTVAGLRGEAAVIDALQSVGRQLTAQLDIDTLVQDATDAATTAVGAAFGAFFYNLINQFGESYTLYTLSGVPREAFSRFPMPRNTEVFAPTFDGNGTVRSDDITADPRFGHNAPYHGMPEGHLPVRSYLAVSVISPSNGEVLGGFFFGHPEPGRFTARHEYLAEGIAGYSAIALDNARLYGRERNFTRELSRSMLPDVPPVPGLDLVTRYLPAATGPNIGGDWFDVIPLGSGATAFVIGDVVGHGVPAATIMGQVRTAIRSYALLDLGPADVLGHVATLLGGFTEPTFVTCFYAVHAAQELVYANAGHLPALLRRADGTIEQLGEATAQPLGVGAAFPERRTTFPPGDGLLLYTDGLVESRSSRDLAQGMEWLLAAVAALPRPLGPADCDRLVATLTGGEHDDDIALVSVHHRDGHHRDAEAAR</sequence>
<protein>
    <submittedName>
        <fullName evidence="4">GAF domain-containing SpoIIE family protein phosphatase</fullName>
    </submittedName>
</protein>
<evidence type="ECO:0000259" key="3">
    <source>
        <dbReference type="SMART" id="SM00331"/>
    </source>
</evidence>
<dbReference type="SMART" id="SM00065">
    <property type="entry name" value="GAF"/>
    <property type="match status" value="1"/>
</dbReference>
<accession>A0ABU8M9E2</accession>
<dbReference type="PANTHER" id="PTHR43156:SF2">
    <property type="entry name" value="STAGE II SPORULATION PROTEIN E"/>
    <property type="match status" value="1"/>
</dbReference>
<proteinExistence type="predicted"/>
<dbReference type="SMART" id="SM00331">
    <property type="entry name" value="PP2C_SIG"/>
    <property type="match status" value="1"/>
</dbReference>
<feature type="domain" description="PPM-type phosphatase" evidence="3">
    <location>
        <begin position="321"/>
        <end position="532"/>
    </location>
</feature>
<keyword evidence="5" id="KW-1185">Reference proteome</keyword>
<dbReference type="InterPro" id="IPR052016">
    <property type="entry name" value="Bact_Sigma-Reg"/>
</dbReference>
<comment type="caution">
    <text evidence="4">The sequence shown here is derived from an EMBL/GenBank/DDBJ whole genome shotgun (WGS) entry which is preliminary data.</text>
</comment>
<dbReference type="SUPFAM" id="SSF55781">
    <property type="entry name" value="GAF domain-like"/>
    <property type="match status" value="1"/>
</dbReference>
<name>A0ABU8M9E2_9PSEU</name>
<gene>
    <name evidence="4" type="ORF">WCD58_21155</name>
</gene>
<dbReference type="InterPro" id="IPR029016">
    <property type="entry name" value="GAF-like_dom_sf"/>
</dbReference>
<dbReference type="EMBL" id="JBBEGM010000009">
    <property type="protein sequence ID" value="MEJ2863682.1"/>
    <property type="molecule type" value="Genomic_DNA"/>
</dbReference>
<dbReference type="Pfam" id="PF07228">
    <property type="entry name" value="SpoIIE"/>
    <property type="match status" value="1"/>
</dbReference>
<dbReference type="Proteomes" id="UP001369736">
    <property type="component" value="Unassembled WGS sequence"/>
</dbReference>
<evidence type="ECO:0000259" key="2">
    <source>
        <dbReference type="SMART" id="SM00065"/>
    </source>
</evidence>
<feature type="domain" description="GAF" evidence="2">
    <location>
        <begin position="148"/>
        <end position="304"/>
    </location>
</feature>
<organism evidence="4 5">
    <name type="scientific">Actinomycetospora flava</name>
    <dbReference type="NCBI Taxonomy" id="3129232"/>
    <lineage>
        <taxon>Bacteria</taxon>
        <taxon>Bacillati</taxon>
        <taxon>Actinomycetota</taxon>
        <taxon>Actinomycetes</taxon>
        <taxon>Pseudonocardiales</taxon>
        <taxon>Pseudonocardiaceae</taxon>
        <taxon>Actinomycetospora</taxon>
    </lineage>
</organism>
<dbReference type="Gene3D" id="3.60.40.10">
    <property type="entry name" value="PPM-type phosphatase domain"/>
    <property type="match status" value="1"/>
</dbReference>
<dbReference type="PANTHER" id="PTHR43156">
    <property type="entry name" value="STAGE II SPORULATION PROTEIN E-RELATED"/>
    <property type="match status" value="1"/>
</dbReference>
<dbReference type="InterPro" id="IPR036457">
    <property type="entry name" value="PPM-type-like_dom_sf"/>
</dbReference>
<evidence type="ECO:0000313" key="4">
    <source>
        <dbReference type="EMBL" id="MEJ2863682.1"/>
    </source>
</evidence>
<evidence type="ECO:0000256" key="1">
    <source>
        <dbReference type="ARBA" id="ARBA00022801"/>
    </source>
</evidence>
<dbReference type="InterPro" id="IPR003018">
    <property type="entry name" value="GAF"/>
</dbReference>
<dbReference type="InterPro" id="IPR001932">
    <property type="entry name" value="PPM-type_phosphatase-like_dom"/>
</dbReference>
<dbReference type="SUPFAM" id="SSF81606">
    <property type="entry name" value="PP2C-like"/>
    <property type="match status" value="1"/>
</dbReference>
<evidence type="ECO:0000313" key="5">
    <source>
        <dbReference type="Proteomes" id="UP001369736"/>
    </source>
</evidence>
<keyword evidence="1" id="KW-0378">Hydrolase</keyword>
<dbReference type="Pfam" id="PF13185">
    <property type="entry name" value="GAF_2"/>
    <property type="match status" value="1"/>
</dbReference>
<reference evidence="4 5" key="1">
    <citation type="submission" date="2024-03" db="EMBL/GenBank/DDBJ databases">
        <title>Actinomycetospora sp. OC33-EN07, a novel actinomycete isolated from wild orchid (Aerides multiflora).</title>
        <authorList>
            <person name="Suriyachadkun C."/>
        </authorList>
    </citation>
    <scope>NUCLEOTIDE SEQUENCE [LARGE SCALE GENOMIC DNA]</scope>
    <source>
        <strain evidence="4 5">OC33-EN07</strain>
    </source>
</reference>